<evidence type="ECO:0000256" key="1">
    <source>
        <dbReference type="ARBA" id="ARBA00006723"/>
    </source>
</evidence>
<dbReference type="PANTHER" id="PTHR35530:SF1">
    <property type="entry name" value="2-HYDROXYMUCONATE TAUTOMERASE"/>
    <property type="match status" value="1"/>
</dbReference>
<keyword evidence="7" id="KW-1185">Reference proteome</keyword>
<dbReference type="InterPro" id="IPR014347">
    <property type="entry name" value="Tautomerase/MIF_sf"/>
</dbReference>
<proteinExistence type="inferred from homology"/>
<dbReference type="Proteomes" id="UP000199409">
    <property type="component" value="Unassembled WGS sequence"/>
</dbReference>
<evidence type="ECO:0000256" key="4">
    <source>
        <dbReference type="RuleBase" id="RU362032"/>
    </source>
</evidence>
<sequence length="73" mass="7968">MPYVELNLTVGATKEQKAQLVEGITDLLVKVLNKNPSSTQIVIKEVPVDSWGIAGRSVKSLRKEGDTAFISKQ</sequence>
<evidence type="ECO:0000256" key="2">
    <source>
        <dbReference type="ARBA" id="ARBA00023235"/>
    </source>
</evidence>
<gene>
    <name evidence="6" type="ORF">SAMN05660420_01110</name>
</gene>
<feature type="domain" description="4-oxalocrotonate tautomerase-like" evidence="5">
    <location>
        <begin position="2"/>
        <end position="59"/>
    </location>
</feature>
<dbReference type="AlphaFoldDB" id="A0A1H3Y870"/>
<organism evidence="6 7">
    <name type="scientific">Desulfuromusa kysingii</name>
    <dbReference type="NCBI Taxonomy" id="37625"/>
    <lineage>
        <taxon>Bacteria</taxon>
        <taxon>Pseudomonadati</taxon>
        <taxon>Thermodesulfobacteriota</taxon>
        <taxon>Desulfuromonadia</taxon>
        <taxon>Desulfuromonadales</taxon>
        <taxon>Geopsychrobacteraceae</taxon>
        <taxon>Desulfuromusa</taxon>
    </lineage>
</organism>
<evidence type="ECO:0000313" key="7">
    <source>
        <dbReference type="Proteomes" id="UP000199409"/>
    </source>
</evidence>
<dbReference type="EC" id="5.3.2.-" evidence="4"/>
<dbReference type="InterPro" id="IPR018191">
    <property type="entry name" value="4-OT"/>
</dbReference>
<evidence type="ECO:0000259" key="5">
    <source>
        <dbReference type="Pfam" id="PF01361"/>
    </source>
</evidence>
<evidence type="ECO:0000256" key="3">
    <source>
        <dbReference type="PIRSR" id="PIRSR618191-1"/>
    </source>
</evidence>
<feature type="active site" description="Proton acceptor; via imino nitrogen" evidence="3">
    <location>
        <position position="2"/>
    </location>
</feature>
<dbReference type="GO" id="GO:0016853">
    <property type="term" value="F:isomerase activity"/>
    <property type="evidence" value="ECO:0007669"/>
    <property type="project" value="UniProtKB-UniRule"/>
</dbReference>
<dbReference type="Pfam" id="PF01361">
    <property type="entry name" value="Tautomerase"/>
    <property type="match status" value="1"/>
</dbReference>
<accession>A0A1H3Y870</accession>
<protein>
    <recommendedName>
        <fullName evidence="4">Tautomerase</fullName>
        <ecNumber evidence="4">5.3.2.-</ecNumber>
    </recommendedName>
</protein>
<dbReference type="STRING" id="37625.SAMN05660420_01110"/>
<comment type="similarity">
    <text evidence="1 4">Belongs to the 4-oxalocrotonate tautomerase family.</text>
</comment>
<dbReference type="OrthoDB" id="9799841at2"/>
<dbReference type="EMBL" id="FNQN01000003">
    <property type="protein sequence ID" value="SEA07114.1"/>
    <property type="molecule type" value="Genomic_DNA"/>
</dbReference>
<reference evidence="6 7" key="1">
    <citation type="submission" date="2016-10" db="EMBL/GenBank/DDBJ databases">
        <authorList>
            <person name="de Groot N.N."/>
        </authorList>
    </citation>
    <scope>NUCLEOTIDE SEQUENCE [LARGE SCALE GENOMIC DNA]</scope>
    <source>
        <strain evidence="6 7">DSM 7343</strain>
    </source>
</reference>
<keyword evidence="2 4" id="KW-0413">Isomerase</keyword>
<dbReference type="SUPFAM" id="SSF55331">
    <property type="entry name" value="Tautomerase/MIF"/>
    <property type="match status" value="1"/>
</dbReference>
<dbReference type="PANTHER" id="PTHR35530">
    <property type="entry name" value="TAUTOMERASE-RELATED"/>
    <property type="match status" value="1"/>
</dbReference>
<dbReference type="NCBIfam" id="TIGR00013">
    <property type="entry name" value="taut"/>
    <property type="match status" value="1"/>
</dbReference>
<evidence type="ECO:0000313" key="6">
    <source>
        <dbReference type="EMBL" id="SEA07114.1"/>
    </source>
</evidence>
<dbReference type="Gene3D" id="3.30.429.10">
    <property type="entry name" value="Macrophage Migration Inhibitory Factor"/>
    <property type="match status" value="1"/>
</dbReference>
<dbReference type="InterPro" id="IPR004370">
    <property type="entry name" value="4-OT-like_dom"/>
</dbReference>
<dbReference type="RefSeq" id="WP_092345576.1">
    <property type="nucleotide sequence ID" value="NZ_FNQN01000003.1"/>
</dbReference>
<name>A0A1H3Y870_9BACT</name>